<sequence length="508" mass="56996">MPMQVGPKEKDLQKIEAIRDREREAHLAKQKAKAQKRARKTSKDKKSGERIHNNSEQPGLHPPDGELGRARKRPRNGNTDPSTLNASNSEPGRPGSPDGFPPFANLNNGTLAGGAIPDSHVMAVHQSQAGRTRVNAVNASKRKIWPSAQPFDSEGRIIVLVLWDQSDQVPFVDRVTIPTHDGLFLFHHPRIRGIPAPTQFERYVFNGNVWSPVPWDITPIEVDPEDDIIFVRIMGIQCREFGQQLHNYQLDRGHALPINHRLEHVFYEPPKRHRWFLVWHKNHEPPKRFLVDFREFDEERATLPVPRPWLDVLHDAPFFLVWHELHTRWHGFHRNQSPPIPEDAPMILLAHPGVETLAGSGEAIAWLETWRAAHQSAQPEIAPVQPSYAHLPKSKSVSGSGSTRTQPRKTHVPLAANARAISISDDEPEVESHLSIPPRTPSKTTPGVLENRARAAASRSTWVIDISDDDSEFVQGSSSSPLKTKAREREGGYGSARSAGEIIDLTGK</sequence>
<accession>A0A5K1JYG8</accession>
<dbReference type="AlphaFoldDB" id="A0A5K1JYG8"/>
<feature type="compositionally biased region" description="Polar residues" evidence="1">
    <location>
        <begin position="395"/>
        <end position="405"/>
    </location>
</feature>
<feature type="region of interest" description="Disordered" evidence="1">
    <location>
        <begin position="387"/>
        <end position="410"/>
    </location>
</feature>
<dbReference type="EC" id="1.1.1.205" evidence="2"/>
<reference evidence="2" key="1">
    <citation type="submission" date="2019-10" db="EMBL/GenBank/DDBJ databases">
        <authorList>
            <person name="Nor Muhammad N."/>
        </authorList>
    </citation>
    <scope>NUCLEOTIDE SEQUENCE</scope>
</reference>
<organism evidence="2">
    <name type="scientific">Ganoderma boninense</name>
    <dbReference type="NCBI Taxonomy" id="34458"/>
    <lineage>
        <taxon>Eukaryota</taxon>
        <taxon>Fungi</taxon>
        <taxon>Dikarya</taxon>
        <taxon>Basidiomycota</taxon>
        <taxon>Agaricomycotina</taxon>
        <taxon>Agaricomycetes</taxon>
        <taxon>Polyporales</taxon>
        <taxon>Polyporaceae</taxon>
        <taxon>Ganoderma</taxon>
    </lineage>
</organism>
<feature type="region of interest" description="Disordered" evidence="1">
    <location>
        <begin position="425"/>
        <end position="454"/>
    </location>
</feature>
<gene>
    <name evidence="2" type="primary">E3P6S0</name>
</gene>
<feature type="region of interest" description="Disordered" evidence="1">
    <location>
        <begin position="1"/>
        <end position="106"/>
    </location>
</feature>
<feature type="compositionally biased region" description="Basic and acidic residues" evidence="1">
    <location>
        <begin position="44"/>
        <end position="53"/>
    </location>
</feature>
<proteinExistence type="predicted"/>
<evidence type="ECO:0000313" key="2">
    <source>
        <dbReference type="EMBL" id="VWO98019.1"/>
    </source>
</evidence>
<dbReference type="EMBL" id="LR726678">
    <property type="protein sequence ID" value="VWO98019.1"/>
    <property type="molecule type" value="Genomic_DNA"/>
</dbReference>
<feature type="region of interest" description="Disordered" evidence="1">
    <location>
        <begin position="470"/>
        <end position="508"/>
    </location>
</feature>
<feature type="compositionally biased region" description="Basic and acidic residues" evidence="1">
    <location>
        <begin position="7"/>
        <end position="27"/>
    </location>
</feature>
<dbReference type="GO" id="GO:0003938">
    <property type="term" value="F:IMP dehydrogenase activity"/>
    <property type="evidence" value="ECO:0007669"/>
    <property type="project" value="UniProtKB-EC"/>
</dbReference>
<name>A0A5K1JYG8_9APHY</name>
<protein>
    <submittedName>
        <fullName evidence="2">Inosine-5'-monophosphate dehydrogenase (IMP dehydrogenase) (IMPD) (IMPDH) (EC)</fullName>
        <ecNumber evidence="2">1.1.1.205</ecNumber>
    </submittedName>
</protein>
<feature type="compositionally biased region" description="Polar residues" evidence="1">
    <location>
        <begin position="76"/>
        <end position="90"/>
    </location>
</feature>
<evidence type="ECO:0000256" key="1">
    <source>
        <dbReference type="SAM" id="MobiDB-lite"/>
    </source>
</evidence>
<keyword evidence="2" id="KW-0560">Oxidoreductase</keyword>
<feature type="compositionally biased region" description="Basic residues" evidence="1">
    <location>
        <begin position="28"/>
        <end position="43"/>
    </location>
</feature>